<evidence type="ECO:0000313" key="2">
    <source>
        <dbReference type="Proteomes" id="UP001064048"/>
    </source>
</evidence>
<proteinExistence type="predicted"/>
<name>A0ACC0KKH5_CHOFU</name>
<reference evidence="1 2" key="1">
    <citation type="journal article" date="2022" name="Genome Biol. Evol.">
        <title>The Spruce Budworm Genome: Reconstructing the Evolutionary History of Antifreeze Proteins.</title>
        <authorList>
            <person name="Beliveau C."/>
            <person name="Gagne P."/>
            <person name="Picq S."/>
            <person name="Vernygora O."/>
            <person name="Keeling C.I."/>
            <person name="Pinkney K."/>
            <person name="Doucet D."/>
            <person name="Wen F."/>
            <person name="Johnston J.S."/>
            <person name="Maaroufi H."/>
            <person name="Boyle B."/>
            <person name="Laroche J."/>
            <person name="Dewar K."/>
            <person name="Juretic N."/>
            <person name="Blackburn G."/>
            <person name="Nisole A."/>
            <person name="Brunet B."/>
            <person name="Brandao M."/>
            <person name="Lumley L."/>
            <person name="Duan J."/>
            <person name="Quan G."/>
            <person name="Lucarotti C.J."/>
            <person name="Roe A.D."/>
            <person name="Sperling F.A.H."/>
            <person name="Levesque R.C."/>
            <person name="Cusson M."/>
        </authorList>
    </citation>
    <scope>NUCLEOTIDE SEQUENCE [LARGE SCALE GENOMIC DNA]</scope>
    <source>
        <strain evidence="1">Glfc:IPQL:Cfum</strain>
    </source>
</reference>
<organism evidence="1 2">
    <name type="scientific">Choristoneura fumiferana</name>
    <name type="common">Spruce budworm moth</name>
    <name type="synonym">Archips fumiferana</name>
    <dbReference type="NCBI Taxonomy" id="7141"/>
    <lineage>
        <taxon>Eukaryota</taxon>
        <taxon>Metazoa</taxon>
        <taxon>Ecdysozoa</taxon>
        <taxon>Arthropoda</taxon>
        <taxon>Hexapoda</taxon>
        <taxon>Insecta</taxon>
        <taxon>Pterygota</taxon>
        <taxon>Neoptera</taxon>
        <taxon>Endopterygota</taxon>
        <taxon>Lepidoptera</taxon>
        <taxon>Glossata</taxon>
        <taxon>Ditrysia</taxon>
        <taxon>Tortricoidea</taxon>
        <taxon>Tortricidae</taxon>
        <taxon>Tortricinae</taxon>
        <taxon>Choristoneura</taxon>
    </lineage>
</organism>
<dbReference type="Proteomes" id="UP001064048">
    <property type="component" value="Chromosome 17"/>
</dbReference>
<dbReference type="EMBL" id="CM046117">
    <property type="protein sequence ID" value="KAI8436933.1"/>
    <property type="molecule type" value="Genomic_DNA"/>
</dbReference>
<accession>A0ACC0KKH5</accession>
<sequence>MEYMKRRCDFGRQPMFCELGPEMCDSIMPNPAEYKNYILRNPVHQLTQNTPNFSQHECNTERAEYASSGANHGEGGWPKDVNVADPEATQRYRRKIEKEDNYLHCVFSSAPHMEHYVLQNNAIDIYQTYYAELESMPPLERISMRTINTYRDTAHGRPITSLCWEPDGGRHFAVTYVDIDFNRIPNGPIEAYIWDVENANEPETSLLPPCPLFDLQYNPKDPTIMAGGLLSGQVATWDRRHGREPVLICPPHVAHRDLVRNVLFIASKSGMEFFSGGPDGNCKWWDIRNMSDTIEEMIIDVVKYSFDVPSMAKSNGISIMEYEYTMPTRFMVGTENGKIICGNRKGKTALERIPAVFDPAHLGPVWALERNPYFLKNFVTVGDWRMQIWSEDCRESPVVWAPQQQHKVTCATWSPTRCSVLLTTGWDGVVSVWDLLRRQQVPVLKLHLCDEPLLRIKAQEQGSLVAIGGRNGSIYLTELSPSLTQSDKNDKSLMNVMLEREAKREKILEARLREIRLKMRQAEEGGGSPRHSLGEPDPTIGDRDLVEATAEYYNVVKKELTNMV</sequence>
<comment type="caution">
    <text evidence="1">The sequence shown here is derived from an EMBL/GenBank/DDBJ whole genome shotgun (WGS) entry which is preliminary data.</text>
</comment>
<gene>
    <name evidence="1" type="ORF">MSG28_010359</name>
</gene>
<evidence type="ECO:0000313" key="1">
    <source>
        <dbReference type="EMBL" id="KAI8436933.1"/>
    </source>
</evidence>
<keyword evidence="2" id="KW-1185">Reference proteome</keyword>
<protein>
    <submittedName>
        <fullName evidence="1">Uncharacterized protein</fullName>
    </submittedName>
</protein>